<evidence type="ECO:0000313" key="2">
    <source>
        <dbReference type="Proteomes" id="UP000249065"/>
    </source>
</evidence>
<protein>
    <submittedName>
        <fullName evidence="1">Uncharacterized protein</fullName>
    </submittedName>
</protein>
<dbReference type="RefSeq" id="WP_111470808.1">
    <property type="nucleotide sequence ID" value="NZ_QLIX01000011.1"/>
</dbReference>
<comment type="caution">
    <text evidence="1">The sequence shown here is derived from an EMBL/GenBank/DDBJ whole genome shotgun (WGS) entry which is preliminary data.</text>
</comment>
<gene>
    <name evidence="1" type="ORF">DOO78_15705</name>
</gene>
<keyword evidence="2" id="KW-1185">Reference proteome</keyword>
<dbReference type="OrthoDB" id="7275412at2"/>
<accession>A0A327M790</accession>
<name>A0A327M790_9PROT</name>
<organism evidence="1 2">
    <name type="scientific">Roseicella frigidaeris</name>
    <dbReference type="NCBI Taxonomy" id="2230885"/>
    <lineage>
        <taxon>Bacteria</taxon>
        <taxon>Pseudomonadati</taxon>
        <taxon>Pseudomonadota</taxon>
        <taxon>Alphaproteobacteria</taxon>
        <taxon>Acetobacterales</taxon>
        <taxon>Roseomonadaceae</taxon>
        <taxon>Roseicella</taxon>
    </lineage>
</organism>
<reference evidence="2" key="1">
    <citation type="submission" date="2018-06" db="EMBL/GenBank/DDBJ databases">
        <authorList>
            <person name="Khan S.A."/>
        </authorList>
    </citation>
    <scope>NUCLEOTIDE SEQUENCE [LARGE SCALE GENOMIC DNA]</scope>
    <source>
        <strain evidence="2">DB-1506</strain>
    </source>
</reference>
<dbReference type="AlphaFoldDB" id="A0A327M790"/>
<proteinExistence type="predicted"/>
<evidence type="ECO:0000313" key="1">
    <source>
        <dbReference type="EMBL" id="RAI58174.1"/>
    </source>
</evidence>
<dbReference type="Proteomes" id="UP000249065">
    <property type="component" value="Unassembled WGS sequence"/>
</dbReference>
<dbReference type="EMBL" id="QLIX01000011">
    <property type="protein sequence ID" value="RAI58174.1"/>
    <property type="molecule type" value="Genomic_DNA"/>
</dbReference>
<sequence length="100" mass="11021">MTAPSLPELRDLLADALALWEVEGRVRIEADGLRLGPALRVLPAAPAEHPVRWWVERPGMQGKVQRRPCTSVLGLLRSLRNALGAETGEARRLRVARPEG</sequence>